<dbReference type="PANTHER" id="PTHR12317:SF0">
    <property type="entry name" value="ACYLTRANSFERASE"/>
    <property type="match status" value="1"/>
</dbReference>
<keyword evidence="13 16" id="KW-0472">Membrane</keyword>
<comment type="subcellular location">
    <subcellularLocation>
        <location evidence="1 16">Endoplasmic reticulum membrane</location>
        <topology evidence="1 16">Multi-pass membrane protein</topology>
    </subcellularLocation>
</comment>
<comment type="similarity">
    <text evidence="4 16">Belongs to the diacylglycerol acyltransferase family.</text>
</comment>
<dbReference type="GO" id="GO:0006071">
    <property type="term" value="P:glycerol metabolic process"/>
    <property type="evidence" value="ECO:0007669"/>
    <property type="project" value="UniProtKB-UniRule"/>
</dbReference>
<dbReference type="GO" id="GO:0035356">
    <property type="term" value="P:intracellular triglyceride homeostasis"/>
    <property type="evidence" value="ECO:0007669"/>
    <property type="project" value="EnsemblFungi"/>
</dbReference>
<dbReference type="OrthoDB" id="264532at2759"/>
<dbReference type="Proteomes" id="UP000095038">
    <property type="component" value="Unassembled WGS sequence"/>
</dbReference>
<dbReference type="GO" id="GO:0032541">
    <property type="term" value="C:cortical endoplasmic reticulum"/>
    <property type="evidence" value="ECO:0007669"/>
    <property type="project" value="EnsemblFungi"/>
</dbReference>
<dbReference type="RefSeq" id="XP_020048004.1">
    <property type="nucleotide sequence ID" value="XM_020194528.1"/>
</dbReference>
<dbReference type="STRING" id="1344418.A0A1D2VJL2"/>
<keyword evidence="6 16" id="KW-0444">Lipid biosynthesis</keyword>
<gene>
    <name evidence="17" type="ORF">ASCRUDRAFT_80724</name>
</gene>
<dbReference type="InParanoid" id="A0A1D2VJL2"/>
<dbReference type="GO" id="GO:0005811">
    <property type="term" value="C:lipid droplet"/>
    <property type="evidence" value="ECO:0007669"/>
    <property type="project" value="EnsemblFungi"/>
</dbReference>
<evidence type="ECO:0000256" key="3">
    <source>
        <dbReference type="ARBA" id="ARBA00005189"/>
    </source>
</evidence>
<comment type="pathway">
    <text evidence="3">Lipid metabolism.</text>
</comment>
<dbReference type="GO" id="GO:0019432">
    <property type="term" value="P:triglyceride biosynthetic process"/>
    <property type="evidence" value="ECO:0007669"/>
    <property type="project" value="UniProtKB-UniRule"/>
</dbReference>
<evidence type="ECO:0000313" key="18">
    <source>
        <dbReference type="Proteomes" id="UP000095038"/>
    </source>
</evidence>
<dbReference type="InterPro" id="IPR007130">
    <property type="entry name" value="DAGAT"/>
</dbReference>
<evidence type="ECO:0000256" key="11">
    <source>
        <dbReference type="ARBA" id="ARBA00022989"/>
    </source>
</evidence>
<evidence type="ECO:0000256" key="5">
    <source>
        <dbReference type="ARBA" id="ARBA00013244"/>
    </source>
</evidence>
<dbReference type="EMBL" id="KV454479">
    <property type="protein sequence ID" value="ODV61697.1"/>
    <property type="molecule type" value="Genomic_DNA"/>
</dbReference>
<keyword evidence="18" id="KW-1185">Reference proteome</keyword>
<keyword evidence="14 16" id="KW-0012">Acyltransferase</keyword>
<name>A0A1D2VJL2_9ASCO</name>
<dbReference type="GO" id="GO:0004144">
    <property type="term" value="F:diacylglycerol O-acyltransferase activity"/>
    <property type="evidence" value="ECO:0007669"/>
    <property type="project" value="UniProtKB-UniRule"/>
</dbReference>
<dbReference type="FunCoup" id="A0A1D2VJL2">
    <property type="interactions" value="227"/>
</dbReference>
<dbReference type="GO" id="GO:0005789">
    <property type="term" value="C:endoplasmic reticulum membrane"/>
    <property type="evidence" value="ECO:0007669"/>
    <property type="project" value="UniProtKB-SubCell"/>
</dbReference>
<evidence type="ECO:0000256" key="8">
    <source>
        <dbReference type="ARBA" id="ARBA00022692"/>
    </source>
</evidence>
<evidence type="ECO:0000313" key="17">
    <source>
        <dbReference type="EMBL" id="ODV61697.1"/>
    </source>
</evidence>
<keyword evidence="12 16" id="KW-0443">Lipid metabolism</keyword>
<evidence type="ECO:0000256" key="14">
    <source>
        <dbReference type="ARBA" id="ARBA00023315"/>
    </source>
</evidence>
<comment type="function">
    <text evidence="16">Catalyzes the terminal and only committed step in triacylglycerol synthesis by using diacylglycerol and fatty acyl CoA as substrates.</text>
</comment>
<evidence type="ECO:0000256" key="4">
    <source>
        <dbReference type="ARBA" id="ARBA00005420"/>
    </source>
</evidence>
<evidence type="ECO:0000256" key="16">
    <source>
        <dbReference type="RuleBase" id="RU367023"/>
    </source>
</evidence>
<comment type="caution">
    <text evidence="16">Lacks conserved residue(s) required for the propagation of feature annotation.</text>
</comment>
<evidence type="ECO:0000256" key="13">
    <source>
        <dbReference type="ARBA" id="ARBA00023136"/>
    </source>
</evidence>
<keyword evidence="8 16" id="KW-0812">Transmembrane</keyword>
<dbReference type="PANTHER" id="PTHR12317">
    <property type="entry name" value="DIACYLGLYCEROL O-ACYLTRANSFERASE"/>
    <property type="match status" value="1"/>
</dbReference>
<sequence length="354" mass="41018">MFFAIFLFSLSFFPLIWWFLIPYFSYYFFDKSPVNGGVTKRYSLYFRSLPIWTWFCQYYPITIHKTVDLKPTFELVDNRESKEKSKDSYYINLKLSNFFNLQLFKKADANHLSKKEQHFVANGPRYIFGYHPHGCVSMGVFGGIATEGANWSILFPGIPISTLTLTAQFKLPYYRDYLMALGVSSVKKQNIQEVLKRNMSICIVIGGARESLLSRPHSKKLVLKNRKGFIKMALSVGNISVVPVYGFGENELYNVLEPKTNSFFRKFQDWLKGNFGFTLPLFHARGVFNYDWGVLPFRHSIDIVVGKPIEIPKIDNPTTADVDYYHQLYIDELTSVYDNNKERFGYTGTLEFAG</sequence>
<reference evidence="18" key="1">
    <citation type="submission" date="2016-05" db="EMBL/GenBank/DDBJ databases">
        <title>Comparative genomics of biotechnologically important yeasts.</title>
        <authorList>
            <consortium name="DOE Joint Genome Institute"/>
            <person name="Riley R."/>
            <person name="Haridas S."/>
            <person name="Wolfe K.H."/>
            <person name="Lopes M.R."/>
            <person name="Hittinger C.T."/>
            <person name="Goker M."/>
            <person name="Salamov A."/>
            <person name="Wisecaver J."/>
            <person name="Long T.M."/>
            <person name="Aerts A.L."/>
            <person name="Barry K."/>
            <person name="Choi C."/>
            <person name="Clum A."/>
            <person name="Coughlan A.Y."/>
            <person name="Deshpande S."/>
            <person name="Douglass A.P."/>
            <person name="Hanson S.J."/>
            <person name="Klenk H.-P."/>
            <person name="Labutti K."/>
            <person name="Lapidus A."/>
            <person name="Lindquist E."/>
            <person name="Lipzen A."/>
            <person name="Meier-Kolthoff J.P."/>
            <person name="Ohm R.A."/>
            <person name="Otillar R.P."/>
            <person name="Pangilinan J."/>
            <person name="Peng Y."/>
            <person name="Rokas A."/>
            <person name="Rosa C.A."/>
            <person name="Scheuner C."/>
            <person name="Sibirny A.A."/>
            <person name="Slot J.C."/>
            <person name="Stielow J.B."/>
            <person name="Sun H."/>
            <person name="Kurtzman C.P."/>
            <person name="Blackwell M."/>
            <person name="Grigoriev I.V."/>
            <person name="Jeffries T.W."/>
        </authorList>
    </citation>
    <scope>NUCLEOTIDE SEQUENCE [LARGE SCALE GENOMIC DNA]</scope>
    <source>
        <strain evidence="18">DSM 1968</strain>
    </source>
</reference>
<keyword evidence="11 16" id="KW-1133">Transmembrane helix</keyword>
<accession>A0A1D2VJL2</accession>
<dbReference type="AlphaFoldDB" id="A0A1D2VJL2"/>
<evidence type="ECO:0000256" key="10">
    <source>
        <dbReference type="ARBA" id="ARBA00022824"/>
    </source>
</evidence>
<evidence type="ECO:0000256" key="9">
    <source>
        <dbReference type="ARBA" id="ARBA00022798"/>
    </source>
</evidence>
<keyword evidence="10 16" id="KW-0256">Endoplasmic reticulum</keyword>
<evidence type="ECO:0000256" key="15">
    <source>
        <dbReference type="ARBA" id="ARBA00048109"/>
    </source>
</evidence>
<dbReference type="UniPathway" id="UPA00282"/>
<dbReference type="GO" id="GO:0140042">
    <property type="term" value="P:lipid droplet formation"/>
    <property type="evidence" value="ECO:0007669"/>
    <property type="project" value="EnsemblFungi"/>
</dbReference>
<dbReference type="GeneID" id="30968164"/>
<evidence type="ECO:0000256" key="2">
    <source>
        <dbReference type="ARBA" id="ARBA00004771"/>
    </source>
</evidence>
<dbReference type="CDD" id="cd07987">
    <property type="entry name" value="LPLAT_MGAT-like"/>
    <property type="match status" value="1"/>
</dbReference>
<proteinExistence type="inferred from homology"/>
<dbReference type="GO" id="GO:0097038">
    <property type="term" value="C:perinuclear endoplasmic reticulum"/>
    <property type="evidence" value="ECO:0007669"/>
    <property type="project" value="EnsemblFungi"/>
</dbReference>
<dbReference type="EC" id="2.3.1.20" evidence="5 16"/>
<keyword evidence="9" id="KW-0319">Glycerol metabolism</keyword>
<evidence type="ECO:0000256" key="7">
    <source>
        <dbReference type="ARBA" id="ARBA00022679"/>
    </source>
</evidence>
<evidence type="ECO:0000256" key="12">
    <source>
        <dbReference type="ARBA" id="ARBA00023098"/>
    </source>
</evidence>
<comment type="pathway">
    <text evidence="2 16">Glycerolipid metabolism; triacylglycerol biosynthesis.</text>
</comment>
<comment type="catalytic activity">
    <reaction evidence="15 16">
        <text>an acyl-CoA + a 1,2-diacyl-sn-glycerol = a triacyl-sn-glycerol + CoA</text>
        <dbReference type="Rhea" id="RHEA:10868"/>
        <dbReference type="ChEBI" id="CHEBI:17815"/>
        <dbReference type="ChEBI" id="CHEBI:57287"/>
        <dbReference type="ChEBI" id="CHEBI:58342"/>
        <dbReference type="ChEBI" id="CHEBI:64615"/>
        <dbReference type="EC" id="2.3.1.20"/>
    </reaction>
</comment>
<keyword evidence="7" id="KW-0808">Transferase</keyword>
<protein>
    <recommendedName>
        <fullName evidence="5 16">Diacylglycerol O-acyltransferase</fullName>
        <ecNumber evidence="5 16">2.3.1.20</ecNumber>
    </recommendedName>
</protein>
<evidence type="ECO:0000256" key="6">
    <source>
        <dbReference type="ARBA" id="ARBA00022516"/>
    </source>
</evidence>
<feature type="transmembrane region" description="Helical" evidence="16">
    <location>
        <begin position="6"/>
        <end position="29"/>
    </location>
</feature>
<dbReference type="Pfam" id="PF03982">
    <property type="entry name" value="DAGAT"/>
    <property type="match status" value="2"/>
</dbReference>
<dbReference type="GO" id="GO:0006672">
    <property type="term" value="P:ceramide metabolic process"/>
    <property type="evidence" value="ECO:0007669"/>
    <property type="project" value="EnsemblFungi"/>
</dbReference>
<evidence type="ECO:0000256" key="1">
    <source>
        <dbReference type="ARBA" id="ARBA00004477"/>
    </source>
</evidence>
<organism evidence="17 18">
    <name type="scientific">Ascoidea rubescens DSM 1968</name>
    <dbReference type="NCBI Taxonomy" id="1344418"/>
    <lineage>
        <taxon>Eukaryota</taxon>
        <taxon>Fungi</taxon>
        <taxon>Dikarya</taxon>
        <taxon>Ascomycota</taxon>
        <taxon>Saccharomycotina</taxon>
        <taxon>Saccharomycetes</taxon>
        <taxon>Ascoideaceae</taxon>
        <taxon>Ascoidea</taxon>
    </lineage>
</organism>